<dbReference type="HOGENOM" id="CLU_2125762_0_0_1"/>
<name>A0A0D3JLK6_EMIH1</name>
<dbReference type="RefSeq" id="XP_005776820.1">
    <property type="nucleotide sequence ID" value="XM_005776763.1"/>
</dbReference>
<evidence type="ECO:0000313" key="3">
    <source>
        <dbReference type="Proteomes" id="UP000013827"/>
    </source>
</evidence>
<feature type="signal peptide" evidence="1">
    <location>
        <begin position="1"/>
        <end position="22"/>
    </location>
</feature>
<reference evidence="3" key="1">
    <citation type="journal article" date="2013" name="Nature">
        <title>Pan genome of the phytoplankton Emiliania underpins its global distribution.</title>
        <authorList>
            <person name="Read B.A."/>
            <person name="Kegel J."/>
            <person name="Klute M.J."/>
            <person name="Kuo A."/>
            <person name="Lefebvre S.C."/>
            <person name="Maumus F."/>
            <person name="Mayer C."/>
            <person name="Miller J."/>
            <person name="Monier A."/>
            <person name="Salamov A."/>
            <person name="Young J."/>
            <person name="Aguilar M."/>
            <person name="Claverie J.M."/>
            <person name="Frickenhaus S."/>
            <person name="Gonzalez K."/>
            <person name="Herman E.K."/>
            <person name="Lin Y.C."/>
            <person name="Napier J."/>
            <person name="Ogata H."/>
            <person name="Sarno A.F."/>
            <person name="Shmutz J."/>
            <person name="Schroeder D."/>
            <person name="de Vargas C."/>
            <person name="Verret F."/>
            <person name="von Dassow P."/>
            <person name="Valentin K."/>
            <person name="Van de Peer Y."/>
            <person name="Wheeler G."/>
            <person name="Dacks J.B."/>
            <person name="Delwiche C.F."/>
            <person name="Dyhrman S.T."/>
            <person name="Glockner G."/>
            <person name="John U."/>
            <person name="Richards T."/>
            <person name="Worden A.Z."/>
            <person name="Zhang X."/>
            <person name="Grigoriev I.V."/>
            <person name="Allen A.E."/>
            <person name="Bidle K."/>
            <person name="Borodovsky M."/>
            <person name="Bowler C."/>
            <person name="Brownlee C."/>
            <person name="Cock J.M."/>
            <person name="Elias M."/>
            <person name="Gladyshev V.N."/>
            <person name="Groth M."/>
            <person name="Guda C."/>
            <person name="Hadaegh A."/>
            <person name="Iglesias-Rodriguez M.D."/>
            <person name="Jenkins J."/>
            <person name="Jones B.M."/>
            <person name="Lawson T."/>
            <person name="Leese F."/>
            <person name="Lindquist E."/>
            <person name="Lobanov A."/>
            <person name="Lomsadze A."/>
            <person name="Malik S.B."/>
            <person name="Marsh M.E."/>
            <person name="Mackinder L."/>
            <person name="Mock T."/>
            <person name="Mueller-Roeber B."/>
            <person name="Pagarete A."/>
            <person name="Parker M."/>
            <person name="Probert I."/>
            <person name="Quesneville H."/>
            <person name="Raines C."/>
            <person name="Rensing S.A."/>
            <person name="Riano-Pachon D.M."/>
            <person name="Richier S."/>
            <person name="Rokitta S."/>
            <person name="Shiraiwa Y."/>
            <person name="Soanes D.M."/>
            <person name="van der Giezen M."/>
            <person name="Wahlund T.M."/>
            <person name="Williams B."/>
            <person name="Wilson W."/>
            <person name="Wolfe G."/>
            <person name="Wurch L.L."/>
        </authorList>
    </citation>
    <scope>NUCLEOTIDE SEQUENCE</scope>
</reference>
<dbReference type="PaxDb" id="2903-EOD24391"/>
<reference evidence="2" key="2">
    <citation type="submission" date="2024-10" db="UniProtKB">
        <authorList>
            <consortium name="EnsemblProtists"/>
        </authorList>
    </citation>
    <scope>IDENTIFICATION</scope>
</reference>
<organism evidence="2 3">
    <name type="scientific">Emiliania huxleyi (strain CCMP1516)</name>
    <dbReference type="NCBI Taxonomy" id="280463"/>
    <lineage>
        <taxon>Eukaryota</taxon>
        <taxon>Haptista</taxon>
        <taxon>Haptophyta</taxon>
        <taxon>Prymnesiophyceae</taxon>
        <taxon>Isochrysidales</taxon>
        <taxon>Noelaerhabdaceae</taxon>
        <taxon>Emiliania</taxon>
    </lineage>
</organism>
<dbReference type="EnsemblProtists" id="EOD24391">
    <property type="protein sequence ID" value="EOD24391"/>
    <property type="gene ID" value="EMIHUDRAFT_238518"/>
</dbReference>
<protein>
    <submittedName>
        <fullName evidence="2">Uncharacterized protein</fullName>
    </submittedName>
</protein>
<evidence type="ECO:0000256" key="1">
    <source>
        <dbReference type="SAM" id="SignalP"/>
    </source>
</evidence>
<feature type="chain" id="PRO_5044291467" evidence="1">
    <location>
        <begin position="23"/>
        <end position="114"/>
    </location>
</feature>
<dbReference type="AlphaFoldDB" id="A0A0D3JLK6"/>
<dbReference type="GeneID" id="17269965"/>
<keyword evidence="1" id="KW-0732">Signal</keyword>
<dbReference type="KEGG" id="ehx:EMIHUDRAFT_238518"/>
<keyword evidence="3" id="KW-1185">Reference proteome</keyword>
<evidence type="ECO:0000313" key="2">
    <source>
        <dbReference type="EnsemblProtists" id="EOD24391"/>
    </source>
</evidence>
<accession>A0A0D3JLK6</accession>
<proteinExistence type="predicted"/>
<sequence length="114" mass="11619">MLGTLISIVKTLLRAVFRGGSCVDGCGTAAQPVPRRGLRLFAAGGLLLAAMAKNSPCAGNSKKSKEMNAAAARAATNAFDLELNDAALAAAGLDEQYAGRYGYDDMRAGVGPAD</sequence>
<dbReference type="Proteomes" id="UP000013827">
    <property type="component" value="Unassembled WGS sequence"/>
</dbReference>